<keyword evidence="4 10" id="KW-0256">Endoplasmic reticulum</keyword>
<keyword evidence="5 10" id="KW-0931">ER-Golgi transport</keyword>
<evidence type="ECO:0000259" key="12">
    <source>
        <dbReference type="Pfam" id="PF12931"/>
    </source>
</evidence>
<dbReference type="GO" id="GO:0005789">
    <property type="term" value="C:endoplasmic reticulum membrane"/>
    <property type="evidence" value="ECO:0007669"/>
    <property type="project" value="UniProtKB-SubCell"/>
</dbReference>
<keyword evidence="15" id="KW-1185">Reference proteome</keyword>
<dbReference type="STRING" id="1160509.A0A3N4I2H0"/>
<evidence type="ECO:0000259" key="13">
    <source>
        <dbReference type="Pfam" id="PF12932"/>
    </source>
</evidence>
<feature type="region of interest" description="Disordered" evidence="11">
    <location>
        <begin position="1"/>
        <end position="36"/>
    </location>
</feature>
<gene>
    <name evidence="14" type="ORF">BJ508DRAFT_212046</name>
</gene>
<dbReference type="GO" id="GO:0070971">
    <property type="term" value="C:endoplasmic reticulum exit site"/>
    <property type="evidence" value="ECO:0007669"/>
    <property type="project" value="TreeGrafter"/>
</dbReference>
<dbReference type="PANTHER" id="PTHR13402:SF6">
    <property type="entry name" value="SECRETORY 16, ISOFORM I"/>
    <property type="match status" value="1"/>
</dbReference>
<dbReference type="GO" id="GO:0070973">
    <property type="term" value="P:protein localization to endoplasmic reticulum exit site"/>
    <property type="evidence" value="ECO:0007669"/>
    <property type="project" value="TreeGrafter"/>
</dbReference>
<evidence type="ECO:0000256" key="2">
    <source>
        <dbReference type="ARBA" id="ARBA00005927"/>
    </source>
</evidence>
<evidence type="ECO:0000256" key="1">
    <source>
        <dbReference type="ARBA" id="ARBA00004397"/>
    </source>
</evidence>
<feature type="compositionally biased region" description="Basic and acidic residues" evidence="11">
    <location>
        <begin position="1"/>
        <end position="12"/>
    </location>
</feature>
<evidence type="ECO:0000256" key="5">
    <source>
        <dbReference type="ARBA" id="ARBA00022892"/>
    </source>
</evidence>
<accession>A0A3N4I2H0</accession>
<keyword evidence="3 10" id="KW-0813">Transport</keyword>
<dbReference type="InterPro" id="IPR024340">
    <property type="entry name" value="Sec16_CCD"/>
</dbReference>
<dbReference type="GO" id="GO:0012507">
    <property type="term" value="C:ER to Golgi transport vesicle membrane"/>
    <property type="evidence" value="ECO:0007669"/>
    <property type="project" value="TreeGrafter"/>
</dbReference>
<sequence>MASGRFGKEPFRRPTSAFSNAHPAQQPQQQPSAPINFLPPSNPLAAQDPLQRWQGAPLISWGLGGSVAATFPLRVPRYTAESKVPLMKCAPGEIKVRHVRDVVGFPEAVSSFPGPLVGRGKGVKKDVGGWISARVSEMEQAQEDPEKVLLWKVLGVMVEFEGVLEGGPEVEKAVRAVLWPEGEKKDEGEFSTGYSGLQAPVQQGVLQNKETYSAVDVAEIRDKLLSGDRTAAVWLAADKKLWSHALLISSTVNQDLWKQVVQDFIKTEVKTLGAGNESLAVLYEIFAGNAQESVDELVPPSARMGITMAGGAVDPLKGLEKWRETLAIILSNRSPGDVEAIKSLGKLLASYGRIHAAHICYIFARSITAFGGVEDPAADYTLLGVDAAKHPRTFHTDTPAILLSELYEYALSLAPAAPQTGIPHLQPLKLHRAHELAQHGFTTEARKYVDSITSLVRAATGRNMYYTPAFLAALEDLQQRLAASPKEGGQGWLSKPSLDNISSGLWGTFHKFVAGEDDE</sequence>
<feature type="domain" description="Sec16 Sec23-binding" evidence="12">
    <location>
        <begin position="220"/>
        <end position="516"/>
    </location>
</feature>
<feature type="domain" description="Sec16 central conserved" evidence="13">
    <location>
        <begin position="56"/>
        <end position="162"/>
    </location>
</feature>
<keyword evidence="8 10" id="KW-0472">Membrane</keyword>
<comment type="subcellular location">
    <subcellularLocation>
        <location evidence="1">Endoplasmic reticulum membrane</location>
        <topology evidence="1">Peripheral membrane protein</topology>
        <orientation evidence="1">Cytoplasmic side</orientation>
    </subcellularLocation>
</comment>
<dbReference type="Pfam" id="PF12932">
    <property type="entry name" value="Sec16"/>
    <property type="match status" value="1"/>
</dbReference>
<evidence type="ECO:0000256" key="11">
    <source>
        <dbReference type="SAM" id="MobiDB-lite"/>
    </source>
</evidence>
<evidence type="ECO:0000256" key="3">
    <source>
        <dbReference type="ARBA" id="ARBA00022448"/>
    </source>
</evidence>
<dbReference type="AlphaFoldDB" id="A0A3N4I2H0"/>
<dbReference type="Gene3D" id="1.25.40.1030">
    <property type="match status" value="1"/>
</dbReference>
<evidence type="ECO:0000256" key="8">
    <source>
        <dbReference type="ARBA" id="ARBA00023136"/>
    </source>
</evidence>
<feature type="non-terminal residue" evidence="14">
    <location>
        <position position="519"/>
    </location>
</feature>
<comment type="function">
    <text evidence="9 10">Involved in the initiation of assembly of the COPII coat required for the formation of transport vesicles from the endoplasmic reticulum (ER) and the selection of cargo molecules. Also involved in autophagy.</text>
</comment>
<dbReference type="InterPro" id="IPR024298">
    <property type="entry name" value="Sec16_Sec23-bd"/>
</dbReference>
<comment type="similarity">
    <text evidence="2 10">Belongs to the SEC16 family.</text>
</comment>
<dbReference type="CDD" id="cd09233">
    <property type="entry name" value="ACE1-Sec16-like"/>
    <property type="match status" value="1"/>
</dbReference>
<evidence type="ECO:0000313" key="14">
    <source>
        <dbReference type="EMBL" id="RPA78421.1"/>
    </source>
</evidence>
<name>A0A3N4I2H0_ASCIM</name>
<reference evidence="14 15" key="1">
    <citation type="journal article" date="2018" name="Nat. Ecol. Evol.">
        <title>Pezizomycetes genomes reveal the molecular basis of ectomycorrhizal truffle lifestyle.</title>
        <authorList>
            <person name="Murat C."/>
            <person name="Payen T."/>
            <person name="Noel B."/>
            <person name="Kuo A."/>
            <person name="Morin E."/>
            <person name="Chen J."/>
            <person name="Kohler A."/>
            <person name="Krizsan K."/>
            <person name="Balestrini R."/>
            <person name="Da Silva C."/>
            <person name="Montanini B."/>
            <person name="Hainaut M."/>
            <person name="Levati E."/>
            <person name="Barry K.W."/>
            <person name="Belfiori B."/>
            <person name="Cichocki N."/>
            <person name="Clum A."/>
            <person name="Dockter R.B."/>
            <person name="Fauchery L."/>
            <person name="Guy J."/>
            <person name="Iotti M."/>
            <person name="Le Tacon F."/>
            <person name="Lindquist E.A."/>
            <person name="Lipzen A."/>
            <person name="Malagnac F."/>
            <person name="Mello A."/>
            <person name="Molinier V."/>
            <person name="Miyauchi S."/>
            <person name="Poulain J."/>
            <person name="Riccioni C."/>
            <person name="Rubini A."/>
            <person name="Sitrit Y."/>
            <person name="Splivallo R."/>
            <person name="Traeger S."/>
            <person name="Wang M."/>
            <person name="Zifcakova L."/>
            <person name="Wipf D."/>
            <person name="Zambonelli A."/>
            <person name="Paolocci F."/>
            <person name="Nowrousian M."/>
            <person name="Ottonello S."/>
            <person name="Baldrian P."/>
            <person name="Spatafora J.W."/>
            <person name="Henrissat B."/>
            <person name="Nagy L.G."/>
            <person name="Aury J.M."/>
            <person name="Wincker P."/>
            <person name="Grigoriev I.V."/>
            <person name="Bonfante P."/>
            <person name="Martin F.M."/>
        </authorList>
    </citation>
    <scope>NUCLEOTIDE SEQUENCE [LARGE SCALE GENOMIC DNA]</scope>
    <source>
        <strain evidence="14 15">RN42</strain>
    </source>
</reference>
<dbReference type="GO" id="GO:0016192">
    <property type="term" value="P:vesicle-mediated transport"/>
    <property type="evidence" value="ECO:0007669"/>
    <property type="project" value="UniProtKB-KW"/>
</dbReference>
<evidence type="ECO:0000313" key="15">
    <source>
        <dbReference type="Proteomes" id="UP000275078"/>
    </source>
</evidence>
<evidence type="ECO:0000256" key="9">
    <source>
        <dbReference type="ARBA" id="ARBA00024687"/>
    </source>
</evidence>
<organism evidence="14 15">
    <name type="scientific">Ascobolus immersus RN42</name>
    <dbReference type="NCBI Taxonomy" id="1160509"/>
    <lineage>
        <taxon>Eukaryota</taxon>
        <taxon>Fungi</taxon>
        <taxon>Dikarya</taxon>
        <taxon>Ascomycota</taxon>
        <taxon>Pezizomycotina</taxon>
        <taxon>Pezizomycetes</taxon>
        <taxon>Pezizales</taxon>
        <taxon>Ascobolaceae</taxon>
        <taxon>Ascobolus</taxon>
    </lineage>
</organism>
<dbReference type="Pfam" id="PF12931">
    <property type="entry name" value="TPR_Sec16"/>
    <property type="match status" value="1"/>
</dbReference>
<evidence type="ECO:0000256" key="4">
    <source>
        <dbReference type="ARBA" id="ARBA00022824"/>
    </source>
</evidence>
<dbReference type="PANTHER" id="PTHR13402">
    <property type="entry name" value="RGPR-RELATED"/>
    <property type="match status" value="1"/>
</dbReference>
<dbReference type="FunFam" id="1.25.40.1030:FF:000008">
    <property type="entry name" value="Protein transport protein sec16"/>
    <property type="match status" value="1"/>
</dbReference>
<evidence type="ECO:0000256" key="6">
    <source>
        <dbReference type="ARBA" id="ARBA00022927"/>
    </source>
</evidence>
<keyword evidence="7 10" id="KW-0072">Autophagy</keyword>
<dbReference type="EMBL" id="ML119712">
    <property type="protein sequence ID" value="RPA78421.1"/>
    <property type="molecule type" value="Genomic_DNA"/>
</dbReference>
<evidence type="ECO:0000256" key="7">
    <source>
        <dbReference type="ARBA" id="ARBA00023006"/>
    </source>
</evidence>
<protein>
    <recommendedName>
        <fullName evidence="10">Protein transport protein sec16</fullName>
    </recommendedName>
</protein>
<dbReference type="GO" id="GO:0015031">
    <property type="term" value="P:protein transport"/>
    <property type="evidence" value="ECO:0007669"/>
    <property type="project" value="UniProtKB-KW"/>
</dbReference>
<proteinExistence type="inferred from homology"/>
<dbReference type="Proteomes" id="UP000275078">
    <property type="component" value="Unassembled WGS sequence"/>
</dbReference>
<keyword evidence="6 10" id="KW-0653">Protein transport</keyword>
<dbReference type="OrthoDB" id="8918678at2759"/>
<evidence type="ECO:0000256" key="10">
    <source>
        <dbReference type="RuleBase" id="RU364101"/>
    </source>
</evidence>
<dbReference type="GO" id="GO:0007030">
    <property type="term" value="P:Golgi organization"/>
    <property type="evidence" value="ECO:0007669"/>
    <property type="project" value="TreeGrafter"/>
</dbReference>
<dbReference type="GO" id="GO:0006914">
    <property type="term" value="P:autophagy"/>
    <property type="evidence" value="ECO:0007669"/>
    <property type="project" value="UniProtKB-KW"/>
</dbReference>
<feature type="compositionally biased region" description="Low complexity" evidence="11">
    <location>
        <begin position="23"/>
        <end position="34"/>
    </location>
</feature>